<dbReference type="SUPFAM" id="SSF51126">
    <property type="entry name" value="Pectin lyase-like"/>
    <property type="match status" value="1"/>
</dbReference>
<dbReference type="PANTHER" id="PTHR42970:SF1">
    <property type="entry name" value="PECTATE LYASE C-RELATED"/>
    <property type="match status" value="1"/>
</dbReference>
<gene>
    <name evidence="3" type="ORF">SAMN06297358_3816</name>
</gene>
<dbReference type="Gene3D" id="2.160.20.10">
    <property type="entry name" value="Single-stranded right-handed beta-helix, Pectin lyase-like"/>
    <property type="match status" value="1"/>
</dbReference>
<proteinExistence type="predicted"/>
<dbReference type="OrthoDB" id="8737820at2"/>
<accession>A0A286ADY3</accession>
<evidence type="ECO:0000313" key="3">
    <source>
        <dbReference type="EMBL" id="SOD20104.1"/>
    </source>
</evidence>
<evidence type="ECO:0000256" key="1">
    <source>
        <dbReference type="ARBA" id="ARBA00022723"/>
    </source>
</evidence>
<dbReference type="Proteomes" id="UP000219281">
    <property type="component" value="Unassembled WGS sequence"/>
</dbReference>
<dbReference type="EMBL" id="OCMT01000004">
    <property type="protein sequence ID" value="SOD20104.1"/>
    <property type="molecule type" value="Genomic_DNA"/>
</dbReference>
<name>A0A286ADY3_9SPHI</name>
<sequence length="495" mass="53878">MVIRFCRVIGLCLLAGLLVFCKKKSVKEDVGIDPKDKPVLLTEQALAFPGAEGFGKDVTGGRGGRVIKVTNLNDAGAGSLRAAVEAAGKRIVIFEISGTIELQSKLSIINNDITIAGQTAPGDGITLKNHPVVVQGSNVIIRFMRFRMGDEGGVEADAIGAFETRDIIVDHCSMSWSVDECVSFYNNDNFTLQWSIISESLRNSAHAKGAHGYGGIWGGKNASFHHNLIANHDSRNPRFGERANSAYALTDLVDYRNNVVYNWGGNSSYGGEAMNINIVNNYYKPGPATKSGVMDRIYSPDKNKEATSAVFDKWGKFFISGNVVDGRTNPTADNWTYGVYNQIHSQYGTVSQLDKEAMRLNTAHPINNNVVTHTAEVAYEKVLAIGGASFKRDAVDERIITHVKNKTFTAHGSSGDALSRFGIIDRPADVGGWPVLNTLPPLKDTDGDGMPDEWEISKKLDPNKANANGRDLSTAYDNIEVYINELVKSIADKQK</sequence>
<keyword evidence="3" id="KW-0456">Lyase</keyword>
<evidence type="ECO:0000313" key="4">
    <source>
        <dbReference type="Proteomes" id="UP000219281"/>
    </source>
</evidence>
<reference evidence="4" key="1">
    <citation type="submission" date="2017-09" db="EMBL/GenBank/DDBJ databases">
        <authorList>
            <person name="Varghese N."/>
            <person name="Submissions S."/>
        </authorList>
    </citation>
    <scope>NUCLEOTIDE SEQUENCE [LARGE SCALE GENOMIC DNA]</scope>
    <source>
        <strain evidence="4">CGMCC 1.12803</strain>
    </source>
</reference>
<keyword evidence="2" id="KW-0325">Glycoprotein</keyword>
<dbReference type="GO" id="GO:0046872">
    <property type="term" value="F:metal ion binding"/>
    <property type="evidence" value="ECO:0007669"/>
    <property type="project" value="UniProtKB-KW"/>
</dbReference>
<dbReference type="AlphaFoldDB" id="A0A286ADY3"/>
<dbReference type="InterPro" id="IPR052063">
    <property type="entry name" value="Polysaccharide_Lyase_1"/>
</dbReference>
<keyword evidence="1" id="KW-0479">Metal-binding</keyword>
<dbReference type="InterPro" id="IPR012334">
    <property type="entry name" value="Pectin_lyas_fold"/>
</dbReference>
<evidence type="ECO:0000256" key="2">
    <source>
        <dbReference type="ARBA" id="ARBA00023180"/>
    </source>
</evidence>
<dbReference type="PANTHER" id="PTHR42970">
    <property type="entry name" value="PECTATE LYASE C-RELATED"/>
    <property type="match status" value="1"/>
</dbReference>
<organism evidence="3 4">
    <name type="scientific">Pedobacter xixiisoli</name>
    <dbReference type="NCBI Taxonomy" id="1476464"/>
    <lineage>
        <taxon>Bacteria</taxon>
        <taxon>Pseudomonadati</taxon>
        <taxon>Bacteroidota</taxon>
        <taxon>Sphingobacteriia</taxon>
        <taxon>Sphingobacteriales</taxon>
        <taxon>Sphingobacteriaceae</taxon>
        <taxon>Pedobacter</taxon>
    </lineage>
</organism>
<dbReference type="RefSeq" id="WP_097133582.1">
    <property type="nucleotide sequence ID" value="NZ_OCMT01000004.1"/>
</dbReference>
<dbReference type="GO" id="GO:0016829">
    <property type="term" value="F:lyase activity"/>
    <property type="evidence" value="ECO:0007669"/>
    <property type="project" value="UniProtKB-KW"/>
</dbReference>
<dbReference type="InterPro" id="IPR011050">
    <property type="entry name" value="Pectin_lyase_fold/virulence"/>
</dbReference>
<protein>
    <submittedName>
        <fullName evidence="3">Pectate lyase</fullName>
    </submittedName>
</protein>
<keyword evidence="4" id="KW-1185">Reference proteome</keyword>